<feature type="region of interest" description="Disordered" evidence="2">
    <location>
        <begin position="808"/>
        <end position="925"/>
    </location>
</feature>
<feature type="compositionally biased region" description="Pro residues" evidence="2">
    <location>
        <begin position="319"/>
        <end position="328"/>
    </location>
</feature>
<dbReference type="InterPro" id="IPR029063">
    <property type="entry name" value="SAM-dependent_MTases_sf"/>
</dbReference>
<dbReference type="Pfam" id="PF01135">
    <property type="entry name" value="PCMT"/>
    <property type="match status" value="1"/>
</dbReference>
<evidence type="ECO:0000256" key="1">
    <source>
        <dbReference type="ARBA" id="ARBA00005369"/>
    </source>
</evidence>
<organism evidence="3 4">
    <name type="scientific">Parastrongyloides trichosuri</name>
    <name type="common">Possum-specific nematode worm</name>
    <dbReference type="NCBI Taxonomy" id="131310"/>
    <lineage>
        <taxon>Eukaryota</taxon>
        <taxon>Metazoa</taxon>
        <taxon>Ecdysozoa</taxon>
        <taxon>Nematoda</taxon>
        <taxon>Chromadorea</taxon>
        <taxon>Rhabditida</taxon>
        <taxon>Tylenchina</taxon>
        <taxon>Panagrolaimomorpha</taxon>
        <taxon>Strongyloidoidea</taxon>
        <taxon>Strongyloididae</taxon>
        <taxon>Parastrongyloides</taxon>
    </lineage>
</organism>
<proteinExistence type="inferred from homology"/>
<dbReference type="Proteomes" id="UP000038045">
    <property type="component" value="Unplaced"/>
</dbReference>
<dbReference type="STRING" id="131310.A0A0N4ZNP7"/>
<protein>
    <submittedName>
        <fullName evidence="4">Protein-L-isoaspartate O-methyltransferase domain-containing protein 1</fullName>
    </submittedName>
</protein>
<evidence type="ECO:0000256" key="2">
    <source>
        <dbReference type="SAM" id="MobiDB-lite"/>
    </source>
</evidence>
<sequence>MGAAGSLPRDNDHLVDELVFESSIKTKRNEAAFRLVDRKRFFPQSGKSSAYLLQAWKASEEDEIKIHISAPGVYAIALEALKIKKGLSFLNIGSGTGYFSTVAGFLLGANGVNHGIECREKITEYSIDRASQTLDTKEVNIFDWCRPVFITGNAFDIDDNTPNRYDRIYVGAKVPDSRKLFFPKLLKIDGICVMPYRNGLFKVTKKTEKCFEFRFIARVSFADLFANNDSNEKKEPLVLPPIEIPTLACSAVISARRRLREKIFENYKIRMVLKTLKKEENKPNRFRTLMRDHVRRDEMERRENVARLHGQRNGDRNPQNPPPIPRAPNAPNENVLINLDDNGMAIDDPFEERDDERRGEGLDFLEVFGDIDFNIRFRSPTPDPRPGQGGPPTVSDGTNSSSANSSSPISEYSEDDRTQSQSDIEETEDKMDQSNDINKKSTDKKKDLEDEKDNNEKKSDRHLLDLGLFSDYDDDDDDGNDNNHGPPRGGNRIRVEAAMVTDLDIEDRRSRAFRHIALQERQNIEERFNERGRYYENRNRQREGLNLPRRYAQLPQGSFVPSFIHQDIYNTDRARSMRETINDIQRQALSQMDQLLGHQLINDRLRERERVAARLEGLNSMTVQRGTVNVAPRNGIESSEYNRRARNQRRLRRCMNSFQQRSRYFRTYNGNFGSSNNNEDGNFADAEDVGDSSSSFTIPRSYAEMMSIHQSDDDESSRVAQLAMIDEINREFNDSDIGSIDFMETLDNDALFEDDESSSQRSSRIDSFSNALFPPSIMVDELDQEYGAQVVRIREDPENSEITVDVRTFELSSSSDDNSSSDEPDAKKSKSDKKCPCKCECHTSKTSSPDEEKNEDDKKDKSKLRKRKRNKGEVSPKKKNECSTKSKGKDSPPAKKTADDGNTKESNDSTGGQSANTQSSSLRSGGSIFTRFQNAEFLRNQTTEQFNERVELARRRLRARIAAATQTSPSHESSGGRADAETNTDSTLPNPRERYEQGYLDFEESYFNTRGWESIPITDPIRDTVTIDNDGVVVVSPRYINVPEVSRNTHPQGPRSVIRRRMHAVDEEMNRRLQQMQRNIRRPFGIRRTELDDESRELSEEERLRFEEVRTQRESITEFSNQYKEIITKLGLSKNMTSDLLYL</sequence>
<accession>A0A0N4ZNP7</accession>
<dbReference type="Gene3D" id="3.40.50.150">
    <property type="entry name" value="Vaccinia Virus protein VP39"/>
    <property type="match status" value="1"/>
</dbReference>
<feature type="compositionally biased region" description="Acidic residues" evidence="2">
    <location>
        <begin position="471"/>
        <end position="480"/>
    </location>
</feature>
<dbReference type="AlphaFoldDB" id="A0A0N4ZNP7"/>
<feature type="region of interest" description="Disordered" evidence="2">
    <location>
        <begin position="963"/>
        <end position="992"/>
    </location>
</feature>
<dbReference type="InterPro" id="IPR000682">
    <property type="entry name" value="PCMT"/>
</dbReference>
<feature type="region of interest" description="Disordered" evidence="2">
    <location>
        <begin position="298"/>
        <end position="336"/>
    </location>
</feature>
<dbReference type="PANTHER" id="PTHR11579">
    <property type="entry name" value="PROTEIN-L-ISOASPARTATE O-METHYLTRANSFERASE"/>
    <property type="match status" value="1"/>
</dbReference>
<comment type="similarity">
    <text evidence="1">Belongs to the methyltransferase superfamily. L-isoaspartyl/D-aspartyl protein methyltransferase family.</text>
</comment>
<evidence type="ECO:0000313" key="4">
    <source>
        <dbReference type="WBParaSite" id="PTRK_0001016000.1"/>
    </source>
</evidence>
<feature type="compositionally biased region" description="Polar residues" evidence="2">
    <location>
        <begin position="908"/>
        <end position="924"/>
    </location>
</feature>
<dbReference type="GO" id="GO:0005737">
    <property type="term" value="C:cytoplasm"/>
    <property type="evidence" value="ECO:0007669"/>
    <property type="project" value="TreeGrafter"/>
</dbReference>
<feature type="region of interest" description="Disordered" evidence="2">
    <location>
        <begin position="375"/>
        <end position="492"/>
    </location>
</feature>
<feature type="compositionally biased region" description="Low complexity" evidence="2">
    <location>
        <begin position="395"/>
        <end position="411"/>
    </location>
</feature>
<dbReference type="GO" id="GO:0004719">
    <property type="term" value="F:protein-L-isoaspartate (D-aspartate) O-methyltransferase activity"/>
    <property type="evidence" value="ECO:0007669"/>
    <property type="project" value="InterPro"/>
</dbReference>
<dbReference type="WBParaSite" id="PTRK_0001016000.1">
    <property type="protein sequence ID" value="PTRK_0001016000.1"/>
    <property type="gene ID" value="PTRK_0001016000"/>
</dbReference>
<feature type="compositionally biased region" description="Basic and acidic residues" evidence="2">
    <location>
        <begin position="871"/>
        <end position="907"/>
    </location>
</feature>
<keyword evidence="3" id="KW-1185">Reference proteome</keyword>
<dbReference type="SUPFAM" id="SSF53335">
    <property type="entry name" value="S-adenosyl-L-methionine-dependent methyltransferases"/>
    <property type="match status" value="1"/>
</dbReference>
<feature type="compositionally biased region" description="Basic and acidic residues" evidence="2">
    <location>
        <begin position="824"/>
        <end position="860"/>
    </location>
</feature>
<feature type="compositionally biased region" description="Basic residues" evidence="2">
    <location>
        <begin position="861"/>
        <end position="870"/>
    </location>
</feature>
<feature type="compositionally biased region" description="Basic and acidic residues" evidence="2">
    <location>
        <begin position="430"/>
        <end position="464"/>
    </location>
</feature>
<name>A0A0N4ZNP7_PARTI</name>
<evidence type="ECO:0000313" key="3">
    <source>
        <dbReference type="Proteomes" id="UP000038045"/>
    </source>
</evidence>
<reference evidence="4" key="1">
    <citation type="submission" date="2017-02" db="UniProtKB">
        <authorList>
            <consortium name="WormBaseParasite"/>
        </authorList>
    </citation>
    <scope>IDENTIFICATION</scope>
</reference>
<dbReference type="PANTHER" id="PTHR11579:SF9">
    <property type="entry name" value="PROTEIN-L-ISOASPARTATE O-METHYLTRANSFERASE"/>
    <property type="match status" value="1"/>
</dbReference>